<evidence type="ECO:0000256" key="2">
    <source>
        <dbReference type="ARBA" id="ARBA00004651"/>
    </source>
</evidence>
<dbReference type="Proteomes" id="UP000030764">
    <property type="component" value="Unassembled WGS sequence"/>
</dbReference>
<evidence type="ECO:0000256" key="3">
    <source>
        <dbReference type="ARBA" id="ARBA00022448"/>
    </source>
</evidence>
<dbReference type="EMBL" id="KL363193">
    <property type="protein sequence ID" value="KFD56438.1"/>
    <property type="molecule type" value="Genomic_DNA"/>
</dbReference>
<evidence type="ECO:0000256" key="7">
    <source>
        <dbReference type="ARBA" id="ARBA00022949"/>
    </source>
</evidence>
<evidence type="ECO:0000256" key="12">
    <source>
        <dbReference type="RuleBase" id="RU010713"/>
    </source>
</evidence>
<evidence type="ECO:0000313" key="14">
    <source>
        <dbReference type="EMBL" id="KFD56438.1"/>
    </source>
</evidence>
<organism evidence="14 15">
    <name type="scientific">Trichuris suis</name>
    <name type="common">pig whipworm</name>
    <dbReference type="NCBI Taxonomy" id="68888"/>
    <lineage>
        <taxon>Eukaryota</taxon>
        <taxon>Metazoa</taxon>
        <taxon>Ecdysozoa</taxon>
        <taxon>Nematoda</taxon>
        <taxon>Enoplea</taxon>
        <taxon>Dorylaimia</taxon>
        <taxon>Trichinellida</taxon>
        <taxon>Trichuridae</taxon>
        <taxon>Trichuris</taxon>
    </lineage>
</organism>
<feature type="region of interest" description="Disordered" evidence="13">
    <location>
        <begin position="404"/>
        <end position="425"/>
    </location>
</feature>
<evidence type="ECO:0000256" key="9">
    <source>
        <dbReference type="ARBA" id="ARBA00023065"/>
    </source>
</evidence>
<dbReference type="AlphaFoldDB" id="A0A085MGU2"/>
<keyword evidence="15" id="KW-1185">Reference proteome</keyword>
<sequence>MRNLPEDATTAETKAAYPLLALGSMNVIGSFVRALKARPDDDGIDRLSYYYTCLILLILSVTISAKQYVGQPIQCWVPAQFTGAWEQYAENYCFVQNTYWLAISDNIPDEPENRKELQIGYYQWVPFMLAIEASFFYLPCIVWRLLNWQSGIRLAELISLASTQRSLSRCDRSQIVDIISKHIQESIAIQRAFGKSSRHGRFITSLPLAFVKERGFYVTILYLAVKLLYLGNAVGQFFLLNAFLYPKHALWGISILQDLIRGIEWEQSGHFPRVTMCDFEVRTIGNLHRYTIQCVLMINMFNEKAFLFLWWWFLVVAIATCFNFIYWTLASISSRQLVYFIAKYMRILGISNDHDDVKRFALRCMQRDGLFILRMLSLHVGDLITAEVIKDIWINTGHKLRTPVHGNEDSGSQMERHGGKVPSSG</sequence>
<feature type="transmembrane region" description="Helical" evidence="12">
    <location>
        <begin position="47"/>
        <end position="65"/>
    </location>
</feature>
<feature type="transmembrane region" description="Helical" evidence="12">
    <location>
        <begin position="124"/>
        <end position="146"/>
    </location>
</feature>
<name>A0A085MGU2_9BILA</name>
<evidence type="ECO:0000313" key="15">
    <source>
        <dbReference type="Proteomes" id="UP000030764"/>
    </source>
</evidence>
<dbReference type="InterPro" id="IPR000990">
    <property type="entry name" value="Innexin"/>
</dbReference>
<dbReference type="GO" id="GO:0005921">
    <property type="term" value="C:gap junction"/>
    <property type="evidence" value="ECO:0007669"/>
    <property type="project" value="UniProtKB-SubCell"/>
</dbReference>
<evidence type="ECO:0000256" key="10">
    <source>
        <dbReference type="ARBA" id="ARBA00023136"/>
    </source>
</evidence>
<dbReference type="PANTHER" id="PTHR11893">
    <property type="entry name" value="INNEXIN"/>
    <property type="match status" value="1"/>
</dbReference>
<protein>
    <recommendedName>
        <fullName evidence="12">Innexin</fullName>
    </recommendedName>
</protein>
<feature type="transmembrane region" description="Helical" evidence="12">
    <location>
        <begin position="309"/>
        <end position="329"/>
    </location>
</feature>
<comment type="function">
    <text evidence="12">Structural component of the gap junctions.</text>
</comment>
<keyword evidence="11 12" id="KW-0407">Ion channel</keyword>
<feature type="transmembrane region" description="Helical" evidence="12">
    <location>
        <begin position="216"/>
        <end position="239"/>
    </location>
</feature>
<dbReference type="PROSITE" id="PS51013">
    <property type="entry name" value="PANNEXIN"/>
    <property type="match status" value="1"/>
</dbReference>
<dbReference type="PANTHER" id="PTHR11893:SF36">
    <property type="entry name" value="INNEXIN-5"/>
    <property type="match status" value="1"/>
</dbReference>
<comment type="subcellular location">
    <subcellularLocation>
        <location evidence="1">Cell junction</location>
        <location evidence="1">Gap junction</location>
    </subcellularLocation>
    <subcellularLocation>
        <location evidence="2 12">Cell membrane</location>
        <topology evidence="2 12">Multi-pass membrane protein</topology>
    </subcellularLocation>
</comment>
<dbReference type="GO" id="GO:0005243">
    <property type="term" value="F:gap junction channel activity"/>
    <property type="evidence" value="ECO:0007669"/>
    <property type="project" value="TreeGrafter"/>
</dbReference>
<dbReference type="GO" id="GO:0034220">
    <property type="term" value="P:monoatomic ion transmembrane transport"/>
    <property type="evidence" value="ECO:0007669"/>
    <property type="project" value="UniProtKB-KW"/>
</dbReference>
<keyword evidence="8 12" id="KW-1133">Transmembrane helix</keyword>
<dbReference type="GO" id="GO:0005886">
    <property type="term" value="C:plasma membrane"/>
    <property type="evidence" value="ECO:0007669"/>
    <property type="project" value="UniProtKB-SubCell"/>
</dbReference>
<evidence type="ECO:0000256" key="11">
    <source>
        <dbReference type="ARBA" id="ARBA00023303"/>
    </source>
</evidence>
<keyword evidence="3 12" id="KW-0813">Transport</keyword>
<keyword evidence="5 12" id="KW-0812">Transmembrane</keyword>
<gene>
    <name evidence="12" type="primary">inx</name>
    <name evidence="14" type="ORF">M513_02542</name>
</gene>
<reference evidence="14 15" key="1">
    <citation type="journal article" date="2014" name="Nat. Genet.">
        <title>Genome and transcriptome of the porcine whipworm Trichuris suis.</title>
        <authorList>
            <person name="Jex A.R."/>
            <person name="Nejsum P."/>
            <person name="Schwarz E.M."/>
            <person name="Hu L."/>
            <person name="Young N.D."/>
            <person name="Hall R.S."/>
            <person name="Korhonen P.K."/>
            <person name="Liao S."/>
            <person name="Thamsborg S."/>
            <person name="Xia J."/>
            <person name="Xu P."/>
            <person name="Wang S."/>
            <person name="Scheerlinck J.P."/>
            <person name="Hofmann A."/>
            <person name="Sternberg P.W."/>
            <person name="Wang J."/>
            <person name="Gasser R.B."/>
        </authorList>
    </citation>
    <scope>NUCLEOTIDE SEQUENCE [LARGE SCALE GENOMIC DNA]</scope>
    <source>
        <strain evidence="14">DCEP-RM93M</strain>
    </source>
</reference>
<comment type="caution">
    <text evidence="12">Lacks conserved residue(s) required for the propagation of feature annotation.</text>
</comment>
<proteinExistence type="inferred from homology"/>
<evidence type="ECO:0000256" key="4">
    <source>
        <dbReference type="ARBA" id="ARBA00022475"/>
    </source>
</evidence>
<evidence type="ECO:0000256" key="1">
    <source>
        <dbReference type="ARBA" id="ARBA00004610"/>
    </source>
</evidence>
<evidence type="ECO:0000256" key="5">
    <source>
        <dbReference type="ARBA" id="ARBA00022692"/>
    </source>
</evidence>
<keyword evidence="10 12" id="KW-0472">Membrane</keyword>
<feature type="transmembrane region" description="Helical" evidence="12">
    <location>
        <begin position="15"/>
        <end position="35"/>
    </location>
</feature>
<dbReference type="PRINTS" id="PR01262">
    <property type="entry name" value="INNEXIN"/>
</dbReference>
<keyword evidence="4" id="KW-1003">Cell membrane</keyword>
<keyword evidence="9 12" id="KW-0406">Ion transport</keyword>
<accession>A0A085MGU2</accession>
<evidence type="ECO:0000256" key="8">
    <source>
        <dbReference type="ARBA" id="ARBA00022989"/>
    </source>
</evidence>
<evidence type="ECO:0000256" key="6">
    <source>
        <dbReference type="ARBA" id="ARBA00022868"/>
    </source>
</evidence>
<keyword evidence="6" id="KW-0303">Gap junction</keyword>
<keyword evidence="7" id="KW-0965">Cell junction</keyword>
<comment type="similarity">
    <text evidence="12">Belongs to the pannexin family.</text>
</comment>
<dbReference type="Pfam" id="PF00876">
    <property type="entry name" value="Innexin"/>
    <property type="match status" value="1"/>
</dbReference>
<evidence type="ECO:0000256" key="13">
    <source>
        <dbReference type="SAM" id="MobiDB-lite"/>
    </source>
</evidence>